<dbReference type="Gene3D" id="1.10.472.80">
    <property type="entry name" value="Ypt/Rab-GAP domain of gyp1p, domain 3"/>
    <property type="match status" value="1"/>
</dbReference>
<dbReference type="STRING" id="78915.A0A4P9XWL7"/>
<proteinExistence type="predicted"/>
<evidence type="ECO:0000256" key="1">
    <source>
        <dbReference type="SAM" id="MobiDB-lite"/>
    </source>
</evidence>
<protein>
    <submittedName>
        <fullName evidence="3">Rab-GTPase-TBC domain-containing protein</fullName>
    </submittedName>
</protein>
<gene>
    <name evidence="3" type="ORF">THASP1DRAFT_27516</name>
</gene>
<dbReference type="InterPro" id="IPR050302">
    <property type="entry name" value="Rab_GAP_TBC_domain"/>
</dbReference>
<organism evidence="3 4">
    <name type="scientific">Thamnocephalis sphaerospora</name>
    <dbReference type="NCBI Taxonomy" id="78915"/>
    <lineage>
        <taxon>Eukaryota</taxon>
        <taxon>Fungi</taxon>
        <taxon>Fungi incertae sedis</taxon>
        <taxon>Zoopagomycota</taxon>
        <taxon>Zoopagomycotina</taxon>
        <taxon>Zoopagomycetes</taxon>
        <taxon>Zoopagales</taxon>
        <taxon>Sigmoideomycetaceae</taxon>
        <taxon>Thamnocephalis</taxon>
    </lineage>
</organism>
<dbReference type="InterPro" id="IPR000195">
    <property type="entry name" value="Rab-GAP-TBC_dom"/>
</dbReference>
<dbReference type="Gene3D" id="1.10.8.270">
    <property type="entry name" value="putative rabgap domain of human tbc1 domain family member 14 like domains"/>
    <property type="match status" value="1"/>
</dbReference>
<dbReference type="InterPro" id="IPR035969">
    <property type="entry name" value="Rab-GAP_TBC_sf"/>
</dbReference>
<dbReference type="PANTHER" id="PTHR47219">
    <property type="entry name" value="RAB GTPASE-ACTIVATING PROTEIN 1-LIKE"/>
    <property type="match status" value="1"/>
</dbReference>
<reference evidence="4" key="1">
    <citation type="journal article" date="2018" name="Nat. Microbiol.">
        <title>Leveraging single-cell genomics to expand the fungal tree of life.</title>
        <authorList>
            <person name="Ahrendt S.R."/>
            <person name="Quandt C.A."/>
            <person name="Ciobanu D."/>
            <person name="Clum A."/>
            <person name="Salamov A."/>
            <person name="Andreopoulos B."/>
            <person name="Cheng J.F."/>
            <person name="Woyke T."/>
            <person name="Pelin A."/>
            <person name="Henrissat B."/>
            <person name="Reynolds N.K."/>
            <person name="Benny G.L."/>
            <person name="Smith M.E."/>
            <person name="James T.Y."/>
            <person name="Grigoriev I.V."/>
        </authorList>
    </citation>
    <scope>NUCLEOTIDE SEQUENCE [LARGE SCALE GENOMIC DNA]</scope>
    <source>
        <strain evidence="4">RSA 1356</strain>
    </source>
</reference>
<dbReference type="OrthoDB" id="294251at2759"/>
<name>A0A4P9XWL7_9FUNG</name>
<dbReference type="SUPFAM" id="SSF47923">
    <property type="entry name" value="Ypt/Rab-GAP domain of gyp1p"/>
    <property type="match status" value="2"/>
</dbReference>
<dbReference type="GO" id="GO:0031267">
    <property type="term" value="F:small GTPase binding"/>
    <property type="evidence" value="ECO:0007669"/>
    <property type="project" value="TreeGrafter"/>
</dbReference>
<evidence type="ECO:0000313" key="3">
    <source>
        <dbReference type="EMBL" id="RKP10718.1"/>
    </source>
</evidence>
<dbReference type="FunFam" id="1.10.8.270:FF:000016">
    <property type="entry name" value="TBC1 domain family member 2A"/>
    <property type="match status" value="1"/>
</dbReference>
<accession>A0A4P9XWL7</accession>
<feature type="compositionally biased region" description="Basic and acidic residues" evidence="1">
    <location>
        <begin position="1"/>
        <end position="23"/>
    </location>
</feature>
<evidence type="ECO:0000259" key="2">
    <source>
        <dbReference type="PROSITE" id="PS50086"/>
    </source>
</evidence>
<dbReference type="PANTHER" id="PTHR47219:SF9">
    <property type="entry name" value="GTPASE ACTIVATING PROTEIN AND CENTROSOME-ASSOCIATED, ISOFORM B"/>
    <property type="match status" value="1"/>
</dbReference>
<dbReference type="PROSITE" id="PS50086">
    <property type="entry name" value="TBC_RABGAP"/>
    <property type="match status" value="1"/>
</dbReference>
<keyword evidence="4" id="KW-1185">Reference proteome</keyword>
<dbReference type="GO" id="GO:0005096">
    <property type="term" value="F:GTPase activator activity"/>
    <property type="evidence" value="ECO:0007669"/>
    <property type="project" value="TreeGrafter"/>
</dbReference>
<sequence>MAESEYKGGDHCNDKQVCDHVSDGETSEAVSIRAVGRSSQDGANGIGEPRSLVQQTTTGTPAAVEVAAKRVSGLVATQAVPLQGEHVDTTKAPLDDADQASCNDQSVLPRQNSTNHRRHRSSMSRRQQQRRSSTTGDQRPRASGMLVPPRASLARTHSARSDDMLDVEVRASYEMQPVPAVTDVERIYSRLDRYGFIRGGNDDGNADWVAFVPPKHDKKEEALECRRSMKWVKMATKRWNRSTFSTYAFNINAKFVLRTYKGIPDCWRAEAWHYLISTGDFQMPTEEELIKEYPTLLSIQSTHERQIDLDVERTMGSHIMFHQRFGAGQRQMFNVLRAYANADEAVGYCQGMSTVSAILLLYYSEEMAYVIMRTLFCRHGLDQMFKPGFPALLEAFYVQRNLLEMCSPGLVRHMDNIGLAPEMYAIRWYCTLFSNGALPHRTALRVWDILMLRGFDALICVATGLLIHFQERILASGFEAAAQFLASTLPFGSNADDDALFLGIVRRLLERRKYGEARESFREQYRATLPAGDGTMAI</sequence>
<dbReference type="SMART" id="SM00164">
    <property type="entry name" value="TBC"/>
    <property type="match status" value="1"/>
</dbReference>
<dbReference type="EMBL" id="KZ992440">
    <property type="protein sequence ID" value="RKP10718.1"/>
    <property type="molecule type" value="Genomic_DNA"/>
</dbReference>
<feature type="domain" description="Rab-GAP TBC" evidence="2">
    <location>
        <begin position="262"/>
        <end position="454"/>
    </location>
</feature>
<feature type="compositionally biased region" description="Basic residues" evidence="1">
    <location>
        <begin position="115"/>
        <end position="129"/>
    </location>
</feature>
<feature type="region of interest" description="Disordered" evidence="1">
    <location>
        <begin position="1"/>
        <end position="58"/>
    </location>
</feature>
<evidence type="ECO:0000313" key="4">
    <source>
        <dbReference type="Proteomes" id="UP000271241"/>
    </source>
</evidence>
<dbReference type="Proteomes" id="UP000271241">
    <property type="component" value="Unassembled WGS sequence"/>
</dbReference>
<feature type="compositionally biased region" description="Polar residues" evidence="1">
    <location>
        <begin position="100"/>
        <end position="109"/>
    </location>
</feature>
<feature type="region of interest" description="Disordered" evidence="1">
    <location>
        <begin position="93"/>
        <end position="159"/>
    </location>
</feature>
<dbReference type="AlphaFoldDB" id="A0A4P9XWL7"/>
<dbReference type="Pfam" id="PF00566">
    <property type="entry name" value="RabGAP-TBC"/>
    <property type="match status" value="1"/>
</dbReference>